<dbReference type="Gene3D" id="1.10.10.10">
    <property type="entry name" value="Winged helix-like DNA-binding domain superfamily/Winged helix DNA-binding domain"/>
    <property type="match status" value="1"/>
</dbReference>
<keyword evidence="3" id="KW-0804">Transcription</keyword>
<keyword evidence="6" id="KW-1185">Reference proteome</keyword>
<evidence type="ECO:0000313" key="5">
    <source>
        <dbReference type="EMBL" id="SDT38505.1"/>
    </source>
</evidence>
<dbReference type="GO" id="GO:0003677">
    <property type="term" value="F:DNA binding"/>
    <property type="evidence" value="ECO:0007669"/>
    <property type="project" value="UniProtKB-KW"/>
</dbReference>
<organism evidence="5 6">
    <name type="scientific">Microlunatus soli</name>
    <dbReference type="NCBI Taxonomy" id="630515"/>
    <lineage>
        <taxon>Bacteria</taxon>
        <taxon>Bacillati</taxon>
        <taxon>Actinomycetota</taxon>
        <taxon>Actinomycetes</taxon>
        <taxon>Propionibacteriales</taxon>
        <taxon>Propionibacteriaceae</taxon>
        <taxon>Microlunatus</taxon>
    </lineage>
</organism>
<dbReference type="AlphaFoldDB" id="A0A1H1ZXL2"/>
<dbReference type="PROSITE" id="PS51118">
    <property type="entry name" value="HTH_HXLR"/>
    <property type="match status" value="1"/>
</dbReference>
<accession>A0A1H1ZXL2</accession>
<dbReference type="SUPFAM" id="SSF46785">
    <property type="entry name" value="Winged helix' DNA-binding domain"/>
    <property type="match status" value="1"/>
</dbReference>
<proteinExistence type="predicted"/>
<sequence>MARQPRSGCPINAAVEAFGDSWSLLVLRDIMFGNRRYFRELLNGSEEGIASNILADRLKRLTASGLLTRESAGHGKRAAYSLTEEAIQLVPIFAQLGAWGRRHRPTSRRLRVRAEVLEEGGSDLWDDFMDELRTLHLGAPARHRDGPSAMQRLAAAYAAAIGGDSDDQDHLSRIG</sequence>
<dbReference type="PANTHER" id="PTHR33204:SF18">
    <property type="entry name" value="TRANSCRIPTIONAL REGULATORY PROTEIN"/>
    <property type="match status" value="1"/>
</dbReference>
<name>A0A1H1ZXL2_9ACTN</name>
<dbReference type="InterPro" id="IPR002577">
    <property type="entry name" value="HTH_HxlR"/>
</dbReference>
<protein>
    <submittedName>
        <fullName evidence="5">DNA-binding transcriptional regulator, HxlR family</fullName>
    </submittedName>
</protein>
<gene>
    <name evidence="5" type="ORF">SAMN04489812_5531</name>
</gene>
<keyword evidence="1" id="KW-0805">Transcription regulation</keyword>
<dbReference type="InterPro" id="IPR036390">
    <property type="entry name" value="WH_DNA-bd_sf"/>
</dbReference>
<feature type="domain" description="HTH hxlR-type" evidence="4">
    <location>
        <begin position="9"/>
        <end position="108"/>
    </location>
</feature>
<dbReference type="STRING" id="630515.SAMN04489812_5531"/>
<evidence type="ECO:0000256" key="3">
    <source>
        <dbReference type="ARBA" id="ARBA00023163"/>
    </source>
</evidence>
<dbReference type="InterPro" id="IPR036388">
    <property type="entry name" value="WH-like_DNA-bd_sf"/>
</dbReference>
<dbReference type="PANTHER" id="PTHR33204">
    <property type="entry name" value="TRANSCRIPTIONAL REGULATOR, MARR FAMILY"/>
    <property type="match status" value="1"/>
</dbReference>
<evidence type="ECO:0000256" key="1">
    <source>
        <dbReference type="ARBA" id="ARBA00023015"/>
    </source>
</evidence>
<dbReference type="Proteomes" id="UP000199103">
    <property type="component" value="Chromosome I"/>
</dbReference>
<dbReference type="EMBL" id="LT629772">
    <property type="protein sequence ID" value="SDT38505.1"/>
    <property type="molecule type" value="Genomic_DNA"/>
</dbReference>
<dbReference type="OrthoDB" id="9792527at2"/>
<evidence type="ECO:0000256" key="2">
    <source>
        <dbReference type="ARBA" id="ARBA00023125"/>
    </source>
</evidence>
<reference evidence="5 6" key="1">
    <citation type="submission" date="2016-10" db="EMBL/GenBank/DDBJ databases">
        <authorList>
            <person name="de Groot N.N."/>
        </authorList>
    </citation>
    <scope>NUCLEOTIDE SEQUENCE [LARGE SCALE GENOMIC DNA]</scope>
    <source>
        <strain evidence="5 6">DSM 21800</strain>
    </source>
</reference>
<evidence type="ECO:0000259" key="4">
    <source>
        <dbReference type="PROSITE" id="PS51118"/>
    </source>
</evidence>
<dbReference type="Pfam" id="PF01638">
    <property type="entry name" value="HxlR"/>
    <property type="match status" value="1"/>
</dbReference>
<evidence type="ECO:0000313" key="6">
    <source>
        <dbReference type="Proteomes" id="UP000199103"/>
    </source>
</evidence>
<dbReference type="RefSeq" id="WP_091529731.1">
    <property type="nucleotide sequence ID" value="NZ_LT629772.1"/>
</dbReference>
<keyword evidence="2 5" id="KW-0238">DNA-binding</keyword>